<proteinExistence type="inferred from homology"/>
<dbReference type="GO" id="GO:0004401">
    <property type="term" value="F:histidinol-phosphatase activity"/>
    <property type="evidence" value="ECO:0007669"/>
    <property type="project" value="UniProtKB-UniRule"/>
</dbReference>
<evidence type="ECO:0000259" key="9">
    <source>
        <dbReference type="Pfam" id="PF02811"/>
    </source>
</evidence>
<comment type="pathway">
    <text evidence="1 8">Amino-acid biosynthesis; L-histidine biosynthesis; L-histidine from 5-phospho-alpha-D-ribose 1-diphosphate: step 8/9.</text>
</comment>
<evidence type="ECO:0000256" key="3">
    <source>
        <dbReference type="ARBA" id="ARBA00013085"/>
    </source>
</evidence>
<dbReference type="PANTHER" id="PTHR21039:SF0">
    <property type="entry name" value="HISTIDINOL-PHOSPHATASE"/>
    <property type="match status" value="1"/>
</dbReference>
<evidence type="ECO:0000256" key="4">
    <source>
        <dbReference type="ARBA" id="ARBA00022605"/>
    </source>
</evidence>
<comment type="caution">
    <text evidence="10">The sequence shown here is derived from an EMBL/GenBank/DDBJ whole genome shotgun (WGS) entry which is preliminary data.</text>
</comment>
<dbReference type="EMBL" id="VXPY01000003">
    <property type="protein sequence ID" value="MYD88799.1"/>
    <property type="molecule type" value="Genomic_DNA"/>
</dbReference>
<dbReference type="GO" id="GO:0000105">
    <property type="term" value="P:L-histidine biosynthetic process"/>
    <property type="evidence" value="ECO:0007669"/>
    <property type="project" value="UniProtKB-UniRule"/>
</dbReference>
<dbReference type="EC" id="3.1.3.15" evidence="3 8"/>
<dbReference type="CDD" id="cd12110">
    <property type="entry name" value="PHP_HisPPase_Hisj_like"/>
    <property type="match status" value="1"/>
</dbReference>
<evidence type="ECO:0000256" key="6">
    <source>
        <dbReference type="ARBA" id="ARBA00023102"/>
    </source>
</evidence>
<keyword evidence="6 8" id="KW-0368">Histidine biosynthesis</keyword>
<dbReference type="UniPathway" id="UPA00031">
    <property type="reaction ID" value="UER00013"/>
</dbReference>
<reference evidence="10" key="1">
    <citation type="submission" date="2019-09" db="EMBL/GenBank/DDBJ databases">
        <title>Characterisation of the sponge microbiome using genome-centric metagenomics.</title>
        <authorList>
            <person name="Engelberts J.P."/>
            <person name="Robbins S.J."/>
            <person name="De Goeij J.M."/>
            <person name="Aranda M."/>
            <person name="Bell S.C."/>
            <person name="Webster N.S."/>
        </authorList>
    </citation>
    <scope>NUCLEOTIDE SEQUENCE</scope>
    <source>
        <strain evidence="10">SB0662_bin_9</strain>
    </source>
</reference>
<accession>A0A6B1DLY5</accession>
<evidence type="ECO:0000256" key="1">
    <source>
        <dbReference type="ARBA" id="ARBA00004970"/>
    </source>
</evidence>
<dbReference type="InterPro" id="IPR016195">
    <property type="entry name" value="Pol/histidinol_Pase-like"/>
</dbReference>
<evidence type="ECO:0000256" key="8">
    <source>
        <dbReference type="RuleBase" id="RU366003"/>
    </source>
</evidence>
<gene>
    <name evidence="10" type="ORF">F4Y08_00445</name>
</gene>
<dbReference type="Gene3D" id="3.20.20.140">
    <property type="entry name" value="Metal-dependent hydrolases"/>
    <property type="match status" value="1"/>
</dbReference>
<dbReference type="Pfam" id="PF02811">
    <property type="entry name" value="PHP"/>
    <property type="match status" value="1"/>
</dbReference>
<dbReference type="InterPro" id="IPR010140">
    <property type="entry name" value="Histidinol_P_phosphatase_HisJ"/>
</dbReference>
<evidence type="ECO:0000256" key="2">
    <source>
        <dbReference type="ARBA" id="ARBA00009152"/>
    </source>
</evidence>
<keyword evidence="4 8" id="KW-0028">Amino-acid biosynthesis</keyword>
<dbReference type="SUPFAM" id="SSF89550">
    <property type="entry name" value="PHP domain-like"/>
    <property type="match status" value="1"/>
</dbReference>
<dbReference type="NCBIfam" id="TIGR01856">
    <property type="entry name" value="hisJ_fam"/>
    <property type="match status" value="1"/>
</dbReference>
<sequence>MSSMESIYYESHMHTTLCRHATGSVDDYARQAVERGLKGMTVTCHCPLPNRINHEARMAPDELDTYVNLVGRSAAEWRGRLDIRMGMESDFAPFLIPYLTELHASHPFSYILGSVHPHAGYFKEQYDTGDTPAYRRTYYRILAEAAESGLFDCLSHPDLVKNIDHAEWDFDRYAPDIEASLDRIAAAGTCMELNTSGLLKTIKEYNPGRAQLELMHQRRIPVVVGADAHTAHRVADHFKEALDLLADIGYRTVSIFLDRERRDLAIEQIRPTLR</sequence>
<comment type="catalytic activity">
    <reaction evidence="7 8">
        <text>L-histidinol phosphate + H2O = L-histidinol + phosphate</text>
        <dbReference type="Rhea" id="RHEA:14465"/>
        <dbReference type="ChEBI" id="CHEBI:15377"/>
        <dbReference type="ChEBI" id="CHEBI:43474"/>
        <dbReference type="ChEBI" id="CHEBI:57699"/>
        <dbReference type="ChEBI" id="CHEBI:57980"/>
        <dbReference type="EC" id="3.1.3.15"/>
    </reaction>
</comment>
<dbReference type="GO" id="GO:0005737">
    <property type="term" value="C:cytoplasm"/>
    <property type="evidence" value="ECO:0007669"/>
    <property type="project" value="TreeGrafter"/>
</dbReference>
<protein>
    <recommendedName>
        <fullName evidence="3 8">Histidinol-phosphatase</fullName>
        <shortName evidence="8">HolPase</shortName>
        <ecNumber evidence="3 8">3.1.3.15</ecNumber>
    </recommendedName>
</protein>
<evidence type="ECO:0000313" key="10">
    <source>
        <dbReference type="EMBL" id="MYD88799.1"/>
    </source>
</evidence>
<dbReference type="PANTHER" id="PTHR21039">
    <property type="entry name" value="HISTIDINOL PHOSPHATASE-RELATED"/>
    <property type="match status" value="1"/>
</dbReference>
<organism evidence="10">
    <name type="scientific">Caldilineaceae bacterium SB0662_bin_9</name>
    <dbReference type="NCBI Taxonomy" id="2605258"/>
    <lineage>
        <taxon>Bacteria</taxon>
        <taxon>Bacillati</taxon>
        <taxon>Chloroflexota</taxon>
        <taxon>Caldilineae</taxon>
        <taxon>Caldilineales</taxon>
        <taxon>Caldilineaceae</taxon>
    </lineage>
</organism>
<keyword evidence="5 8" id="KW-0378">Hydrolase</keyword>
<feature type="domain" description="PHP" evidence="9">
    <location>
        <begin position="11"/>
        <end position="196"/>
    </location>
</feature>
<evidence type="ECO:0000256" key="5">
    <source>
        <dbReference type="ARBA" id="ARBA00022801"/>
    </source>
</evidence>
<dbReference type="InterPro" id="IPR004013">
    <property type="entry name" value="PHP_dom"/>
</dbReference>
<comment type="similarity">
    <text evidence="2 8">Belongs to the PHP hydrolase family. HisK subfamily.</text>
</comment>
<evidence type="ECO:0000256" key="7">
    <source>
        <dbReference type="ARBA" id="ARBA00049158"/>
    </source>
</evidence>
<dbReference type="AlphaFoldDB" id="A0A6B1DLY5"/>
<dbReference type="NCBIfam" id="NF005596">
    <property type="entry name" value="PRK07328.1"/>
    <property type="match status" value="1"/>
</dbReference>
<name>A0A6B1DLY5_9CHLR</name>